<feature type="compositionally biased region" description="Basic residues" evidence="1">
    <location>
        <begin position="126"/>
        <end position="139"/>
    </location>
</feature>
<protein>
    <submittedName>
        <fullName evidence="2">Uncharacterized protein</fullName>
    </submittedName>
</protein>
<feature type="compositionally biased region" description="Acidic residues" evidence="1">
    <location>
        <begin position="62"/>
        <end position="78"/>
    </location>
</feature>
<keyword evidence="3" id="KW-1185">Reference proteome</keyword>
<organism evidence="2 3">
    <name type="scientific">Hirsutella minnesotensis 3608</name>
    <dbReference type="NCBI Taxonomy" id="1043627"/>
    <lineage>
        <taxon>Eukaryota</taxon>
        <taxon>Fungi</taxon>
        <taxon>Dikarya</taxon>
        <taxon>Ascomycota</taxon>
        <taxon>Pezizomycotina</taxon>
        <taxon>Sordariomycetes</taxon>
        <taxon>Hypocreomycetidae</taxon>
        <taxon>Hypocreales</taxon>
        <taxon>Ophiocordycipitaceae</taxon>
        <taxon>Hirsutella</taxon>
    </lineage>
</organism>
<feature type="compositionally biased region" description="Pro residues" evidence="1">
    <location>
        <begin position="741"/>
        <end position="762"/>
    </location>
</feature>
<feature type="compositionally biased region" description="Polar residues" evidence="1">
    <location>
        <begin position="764"/>
        <end position="783"/>
    </location>
</feature>
<dbReference type="AlphaFoldDB" id="A0A0F8A522"/>
<evidence type="ECO:0000313" key="2">
    <source>
        <dbReference type="EMBL" id="KJZ74574.1"/>
    </source>
</evidence>
<gene>
    <name evidence="2" type="ORF">HIM_05924</name>
</gene>
<feature type="compositionally biased region" description="Polar residues" evidence="1">
    <location>
        <begin position="180"/>
        <end position="192"/>
    </location>
</feature>
<reference evidence="2 3" key="1">
    <citation type="journal article" date="2014" name="Genome Biol. Evol.">
        <title>Comparative genomics and transcriptomics analyses reveal divergent lifestyle features of nematode endoparasitic fungus Hirsutella minnesotensis.</title>
        <authorList>
            <person name="Lai Y."/>
            <person name="Liu K."/>
            <person name="Zhang X."/>
            <person name="Zhang X."/>
            <person name="Li K."/>
            <person name="Wang N."/>
            <person name="Shu C."/>
            <person name="Wu Y."/>
            <person name="Wang C."/>
            <person name="Bushley K.E."/>
            <person name="Xiang M."/>
            <person name="Liu X."/>
        </authorList>
    </citation>
    <scope>NUCLEOTIDE SEQUENCE [LARGE SCALE GENOMIC DNA]</scope>
    <source>
        <strain evidence="2 3">3608</strain>
    </source>
</reference>
<accession>A0A0F8A522</accession>
<feature type="region of interest" description="Disordered" evidence="1">
    <location>
        <begin position="436"/>
        <end position="482"/>
    </location>
</feature>
<proteinExistence type="predicted"/>
<feature type="region of interest" description="Disordered" evidence="1">
    <location>
        <begin position="57"/>
        <end position="383"/>
    </location>
</feature>
<sequence>MAPETRSRGAAPPSRVYHSSPSLQQAQFPSRRKKIRTYGRQTPARLRQQTLTQIDFVSSFEGQDEEDDVVVLTDSEEEGRDKENENPKRVPVKHKTENSGRKVLAEIAEPEVERADQNQMPESSNSRRRHVGGKSKRKSTVPPSPKASKGKRRRTLGDDADFDGGDDDKAARRRTMGDSPASSKFHTQTLTQFLGHRTLIADSDDDEPLTASSDHDEDNGFLDWLGDPGSPSIGRRKTADRPLLSPRIQGKPGKSAARHGSQTTMRSREESVIPQTPVKRDTTVRYAIPADTSAGLKAQIDRYGPPNVHFSPLKDRSSPAVVQPLSELTGTPRHLQATPTRRRTSPLKTLSARKKAASPKKTRGGREVIPDSDEDDGFDQESVQDDERCYAAGVETQFVMHALASTEEQGMKLPCSDLAQPSSTISPAPAALRASSAAAEAAASSTSSLSDPPSPKVSESPTLQSSRKTHTKPLRKPIHHNHSSQLYSQPLESQRVPIAVLQSLPPPGARSDIILPIDDASLDPLLSGHVLHISKPFKIPDQVVRFWLLGDAMLRYMVCVEPADDASTDTARWRYTSKQVYELNNPMLEEDMREEGWFDGPISKYAYLPPAVVGQLLWNLRHAVFGDGSQDSDEDVPEEAMLPPTGKPGRRGSEQQGYAGDETPSTAGMTVSQQVDAQIHSDIAQSTQLVPSTPNAKHGDRKHHVIVDTTPVKRHSVAAQKMPSSPSDAHDVVISSSPRLPLAPPRRPYSRPVPTPSQPLPRPSQATTVSQASTPEKPQSHRQPSPGRVQVCRPIQQESSGSLAFLDSANSYASVAVSSSPAPASQLLTKSQMLPETLLRDHSQPPAEIWDSDSDDAPL</sequence>
<feature type="compositionally biased region" description="Low complexity" evidence="1">
    <location>
        <begin position="436"/>
        <end position="451"/>
    </location>
</feature>
<feature type="compositionally biased region" description="Acidic residues" evidence="1">
    <location>
        <begin position="850"/>
        <end position="859"/>
    </location>
</feature>
<feature type="region of interest" description="Disordered" evidence="1">
    <location>
        <begin position="628"/>
        <end position="667"/>
    </location>
</feature>
<feature type="compositionally biased region" description="Polar residues" evidence="1">
    <location>
        <begin position="17"/>
        <end position="28"/>
    </location>
</feature>
<feature type="compositionally biased region" description="Basic residues" evidence="1">
    <location>
        <begin position="340"/>
        <end position="363"/>
    </location>
</feature>
<dbReference type="EMBL" id="KQ030524">
    <property type="protein sequence ID" value="KJZ74574.1"/>
    <property type="molecule type" value="Genomic_DNA"/>
</dbReference>
<name>A0A0F8A522_9HYPO</name>
<feature type="region of interest" description="Disordered" evidence="1">
    <location>
        <begin position="835"/>
        <end position="859"/>
    </location>
</feature>
<feature type="compositionally biased region" description="Polar residues" evidence="1">
    <location>
        <begin position="457"/>
        <end position="466"/>
    </location>
</feature>
<dbReference type="OrthoDB" id="4925948at2759"/>
<feature type="compositionally biased region" description="Basic residues" evidence="1">
    <location>
        <begin position="467"/>
        <end position="482"/>
    </location>
</feature>
<evidence type="ECO:0000313" key="3">
    <source>
        <dbReference type="Proteomes" id="UP000054481"/>
    </source>
</evidence>
<dbReference type="Proteomes" id="UP000054481">
    <property type="component" value="Unassembled WGS sequence"/>
</dbReference>
<feature type="compositionally biased region" description="Basic and acidic residues" evidence="1">
    <location>
        <begin position="79"/>
        <end position="104"/>
    </location>
</feature>
<feature type="compositionally biased region" description="Acidic residues" evidence="1">
    <location>
        <begin position="370"/>
        <end position="383"/>
    </location>
</feature>
<evidence type="ECO:0000256" key="1">
    <source>
        <dbReference type="SAM" id="MobiDB-lite"/>
    </source>
</evidence>
<feature type="region of interest" description="Disordered" evidence="1">
    <location>
        <begin position="708"/>
        <end position="796"/>
    </location>
</feature>
<feature type="region of interest" description="Disordered" evidence="1">
    <location>
        <begin position="1"/>
        <end position="33"/>
    </location>
</feature>